<evidence type="ECO:0000313" key="1">
    <source>
        <dbReference type="EMBL" id="GAA3709132.1"/>
    </source>
</evidence>
<dbReference type="Pfam" id="PF04255">
    <property type="entry name" value="DUF433"/>
    <property type="match status" value="1"/>
</dbReference>
<dbReference type="EMBL" id="BAAAZP010000203">
    <property type="protein sequence ID" value="GAA3709132.1"/>
    <property type="molecule type" value="Genomic_DNA"/>
</dbReference>
<gene>
    <name evidence="1" type="ORF">GCM10022224_088310</name>
</gene>
<sequence>MSYSPKLAAALSGATLRQLAHWRKSGSGRGAVLVPEISPLRPVLYSFRDVVALRTCVKLRNDASLQKIRRALDTLRDDLQEREHLSAYRLVADGSTIYLVEQDQATDLVHRKANVVIHELVDVLRPFYRDGRYIPDLLRPREHVTVDPGVRGGMPVIEGTRVPYDEIAALLRDGVPAERIPEYFPSVSATAALDAVDFADYVDSYEPPGSSVRLLLDENVPRPLHQVLTSFVLNHEIVHLLDLPGWSGTRDEALYPRAAIALRSIDPTVASRLRVIDPVANPPKFWPTSP</sequence>
<evidence type="ECO:0008006" key="3">
    <source>
        <dbReference type="Google" id="ProtNLM"/>
    </source>
</evidence>
<evidence type="ECO:0000313" key="2">
    <source>
        <dbReference type="Proteomes" id="UP001500902"/>
    </source>
</evidence>
<dbReference type="Gene3D" id="1.10.10.10">
    <property type="entry name" value="Winged helix-like DNA-binding domain superfamily/Winged helix DNA-binding domain"/>
    <property type="match status" value="1"/>
</dbReference>
<comment type="caution">
    <text evidence="1">The sequence shown here is derived from an EMBL/GenBank/DDBJ whole genome shotgun (WGS) entry which is preliminary data.</text>
</comment>
<dbReference type="Proteomes" id="UP001500902">
    <property type="component" value="Unassembled WGS sequence"/>
</dbReference>
<dbReference type="InterPro" id="IPR009057">
    <property type="entry name" value="Homeodomain-like_sf"/>
</dbReference>
<dbReference type="InterPro" id="IPR036388">
    <property type="entry name" value="WH-like_DNA-bd_sf"/>
</dbReference>
<reference evidence="2" key="1">
    <citation type="journal article" date="2019" name="Int. J. Syst. Evol. Microbiol.">
        <title>The Global Catalogue of Microorganisms (GCM) 10K type strain sequencing project: providing services to taxonomists for standard genome sequencing and annotation.</title>
        <authorList>
            <consortium name="The Broad Institute Genomics Platform"/>
            <consortium name="The Broad Institute Genome Sequencing Center for Infectious Disease"/>
            <person name="Wu L."/>
            <person name="Ma J."/>
        </authorList>
    </citation>
    <scope>NUCLEOTIDE SEQUENCE [LARGE SCALE GENOMIC DNA]</scope>
    <source>
        <strain evidence="2">JCM 16904</strain>
    </source>
</reference>
<organism evidence="1 2">
    <name type="scientific">Nonomuraea antimicrobica</name>
    <dbReference type="NCBI Taxonomy" id="561173"/>
    <lineage>
        <taxon>Bacteria</taxon>
        <taxon>Bacillati</taxon>
        <taxon>Actinomycetota</taxon>
        <taxon>Actinomycetes</taxon>
        <taxon>Streptosporangiales</taxon>
        <taxon>Streptosporangiaceae</taxon>
        <taxon>Nonomuraea</taxon>
    </lineage>
</organism>
<proteinExistence type="predicted"/>
<keyword evidence="2" id="KW-1185">Reference proteome</keyword>
<dbReference type="InterPro" id="IPR007367">
    <property type="entry name" value="DUF433"/>
</dbReference>
<protein>
    <recommendedName>
        <fullName evidence="3">DUF433 domain-containing protein</fullName>
    </recommendedName>
</protein>
<dbReference type="SUPFAM" id="SSF46689">
    <property type="entry name" value="Homeodomain-like"/>
    <property type="match status" value="1"/>
</dbReference>
<name>A0ABP7DRY7_9ACTN</name>
<accession>A0ABP7DRY7</accession>